<gene>
    <name evidence="1" type="ORF">K1T71_009451</name>
</gene>
<protein>
    <submittedName>
        <fullName evidence="1">Uncharacterized protein</fullName>
    </submittedName>
</protein>
<name>A0ACC1CV22_9NEOP</name>
<evidence type="ECO:0000313" key="2">
    <source>
        <dbReference type="Proteomes" id="UP000824533"/>
    </source>
</evidence>
<accession>A0ACC1CV22</accession>
<proteinExistence type="predicted"/>
<organism evidence="1 2">
    <name type="scientific">Dendrolimus kikuchii</name>
    <dbReference type="NCBI Taxonomy" id="765133"/>
    <lineage>
        <taxon>Eukaryota</taxon>
        <taxon>Metazoa</taxon>
        <taxon>Ecdysozoa</taxon>
        <taxon>Arthropoda</taxon>
        <taxon>Hexapoda</taxon>
        <taxon>Insecta</taxon>
        <taxon>Pterygota</taxon>
        <taxon>Neoptera</taxon>
        <taxon>Endopterygota</taxon>
        <taxon>Lepidoptera</taxon>
        <taxon>Glossata</taxon>
        <taxon>Ditrysia</taxon>
        <taxon>Bombycoidea</taxon>
        <taxon>Lasiocampidae</taxon>
        <taxon>Dendrolimus</taxon>
    </lineage>
</organism>
<keyword evidence="2" id="KW-1185">Reference proteome</keyword>
<reference evidence="1 2" key="1">
    <citation type="journal article" date="2021" name="Front. Genet.">
        <title>Chromosome-Level Genome Assembly Reveals Significant Gene Expansion in the Toll and IMD Signaling Pathways of Dendrolimus kikuchii.</title>
        <authorList>
            <person name="Zhou J."/>
            <person name="Wu P."/>
            <person name="Xiong Z."/>
            <person name="Liu N."/>
            <person name="Zhao N."/>
            <person name="Ji M."/>
            <person name="Qiu Y."/>
            <person name="Yang B."/>
        </authorList>
    </citation>
    <scope>NUCLEOTIDE SEQUENCE [LARGE SCALE GENOMIC DNA]</scope>
    <source>
        <strain evidence="1">Ann1</strain>
    </source>
</reference>
<dbReference type="Proteomes" id="UP000824533">
    <property type="component" value="Linkage Group LG16"/>
</dbReference>
<dbReference type="EMBL" id="CM034402">
    <property type="protein sequence ID" value="KAJ0175310.1"/>
    <property type="molecule type" value="Genomic_DNA"/>
</dbReference>
<evidence type="ECO:0000313" key="1">
    <source>
        <dbReference type="EMBL" id="KAJ0175310.1"/>
    </source>
</evidence>
<comment type="caution">
    <text evidence="1">The sequence shown here is derived from an EMBL/GenBank/DDBJ whole genome shotgun (WGS) entry which is preliminary data.</text>
</comment>
<sequence length="634" mass="72197">MDITPLFNACIKTVKTRNKTFGIPSPVSEDKQRIFRTKPQNGFMCTARDITSQITRLRDFLLQHREKYLSFYNNSTGDEMSDAERDQIDTGAQRIINTCSHLLKEFRNDNRKVPVSSQTREYMDAVTDLIDMYLKAVCKIHSELKALRVKRAIDIRKLSRLELPKTKSSIPNPFVIDKKEKTKENPAEDIDNVDSKKSLNLSENDVAVLSDEGELSAEELQMFESENLQLLNELNSMTEEVRQIESKVLHIAELQEIFTEKVLQQEQDIDRISNTVVGATENVKDANEQIKQAIQRNAGLRVYFAKLTRIKVLVSMFRRFQLIKKIFGSGKNSEHRSVCVSKLKIMDGVKAMRDLGYMFNEEGQLRKLDKDGNITDKPFQFNISDKHQECQTHYEELGTAVTYYIYHLLENELNLKKLPVPKQDKDGGTFIFVSEDYDKKDVLLILIHGSGVVRAGQWARSLIINENLDVGTQIPYIKKALSKDYGVIVLNTNDSCTEDGKAITHSNTAEKHAKYVWENYIAQTSASSIAIIGHSYGGVVTVSLADEVKKDFEKRVKAVALTDSVHGYSNKKISKFLKEVSKNWISSKSALDSPMKTPDFEIARVSAGHERHEMTSHSCIESVFKFIDQKLSKK</sequence>